<dbReference type="InterPro" id="IPR036909">
    <property type="entry name" value="Cyt_c-like_dom_sf"/>
</dbReference>
<dbReference type="GO" id="GO:0020037">
    <property type="term" value="F:heme binding"/>
    <property type="evidence" value="ECO:0007669"/>
    <property type="project" value="InterPro"/>
</dbReference>
<dbReference type="AlphaFoldDB" id="A0A1Q9ASV2"/>
<keyword evidence="9 12" id="KW-0472">Membrane</keyword>
<dbReference type="Pfam" id="PF00034">
    <property type="entry name" value="Cytochrom_C"/>
    <property type="match status" value="1"/>
</dbReference>
<evidence type="ECO:0000256" key="10">
    <source>
        <dbReference type="ARBA" id="ARBA00047816"/>
    </source>
</evidence>
<dbReference type="PROSITE" id="PS00078">
    <property type="entry name" value="COX2"/>
    <property type="match status" value="1"/>
</dbReference>
<gene>
    <name evidence="15" type="ORF">BJF93_06860</name>
</gene>
<evidence type="ECO:0000256" key="8">
    <source>
        <dbReference type="ARBA" id="ARBA00023008"/>
    </source>
</evidence>
<dbReference type="InterPro" id="IPR008972">
    <property type="entry name" value="Cupredoxin"/>
</dbReference>
<dbReference type="Pfam" id="PF00116">
    <property type="entry name" value="COX2"/>
    <property type="match status" value="1"/>
</dbReference>
<evidence type="ECO:0000313" key="15">
    <source>
        <dbReference type="EMBL" id="OLP58395.1"/>
    </source>
</evidence>
<comment type="caution">
    <text evidence="15">The sequence shown here is derived from an EMBL/GenBank/DDBJ whole genome shotgun (WGS) entry which is preliminary data.</text>
</comment>
<dbReference type="InterPro" id="IPR045187">
    <property type="entry name" value="CcO_II"/>
</dbReference>
<feature type="domain" description="Cytochrome c" evidence="14">
    <location>
        <begin position="205"/>
        <end position="297"/>
    </location>
</feature>
<proteinExistence type="inferred from homology"/>
<evidence type="ECO:0000256" key="3">
    <source>
        <dbReference type="ARBA" id="ARBA00022448"/>
    </source>
</evidence>
<dbReference type="GO" id="GO:0042773">
    <property type="term" value="P:ATP synthesis coupled electron transport"/>
    <property type="evidence" value="ECO:0007669"/>
    <property type="project" value="TreeGrafter"/>
</dbReference>
<dbReference type="Proteomes" id="UP000186364">
    <property type="component" value="Unassembled WGS sequence"/>
</dbReference>
<evidence type="ECO:0000259" key="13">
    <source>
        <dbReference type="PROSITE" id="PS50857"/>
    </source>
</evidence>
<keyword evidence="4 11" id="KW-0349">Heme</keyword>
<dbReference type="SUPFAM" id="SSF49503">
    <property type="entry name" value="Cupredoxins"/>
    <property type="match status" value="1"/>
</dbReference>
<evidence type="ECO:0000313" key="16">
    <source>
        <dbReference type="Proteomes" id="UP000186364"/>
    </source>
</evidence>
<accession>A0A1Q9ASV2</accession>
<dbReference type="GO" id="GO:0005507">
    <property type="term" value="F:copper ion binding"/>
    <property type="evidence" value="ECO:0007669"/>
    <property type="project" value="InterPro"/>
</dbReference>
<dbReference type="CDD" id="cd04213">
    <property type="entry name" value="CuRO_CcO_Caa3_II"/>
    <property type="match status" value="1"/>
</dbReference>
<evidence type="ECO:0008006" key="17">
    <source>
        <dbReference type="Google" id="ProtNLM"/>
    </source>
</evidence>
<keyword evidence="6" id="KW-0249">Electron transport</keyword>
<evidence type="ECO:0000256" key="9">
    <source>
        <dbReference type="ARBA" id="ARBA00023136"/>
    </source>
</evidence>
<keyword evidence="8" id="KW-0186">Copper</keyword>
<dbReference type="PROSITE" id="PS50857">
    <property type="entry name" value="COX2_CUA"/>
    <property type="match status" value="1"/>
</dbReference>
<dbReference type="Gene3D" id="2.60.40.420">
    <property type="entry name" value="Cupredoxins - blue copper proteins"/>
    <property type="match status" value="1"/>
</dbReference>
<reference evidence="15 16" key="1">
    <citation type="submission" date="2016-09" db="EMBL/GenBank/DDBJ databases">
        <title>Rhizobium sp. nov., a novel species isolated from the rice rhizosphere.</title>
        <authorList>
            <person name="Zhao J."/>
            <person name="Zhang X."/>
        </authorList>
    </citation>
    <scope>NUCLEOTIDE SEQUENCE [LARGE SCALE GENOMIC DNA]</scope>
    <source>
        <strain evidence="15 16">1.7048</strain>
    </source>
</reference>
<dbReference type="InterPro" id="IPR002429">
    <property type="entry name" value="CcO_II-like_C"/>
</dbReference>
<keyword evidence="12" id="KW-1133">Transmembrane helix</keyword>
<name>A0A1Q9ASV2_9HYPH</name>
<keyword evidence="12" id="KW-0812">Transmembrane</keyword>
<dbReference type="PANTHER" id="PTHR22888:SF9">
    <property type="entry name" value="CYTOCHROME C OXIDASE SUBUNIT 2"/>
    <property type="match status" value="1"/>
</dbReference>
<evidence type="ECO:0000256" key="4">
    <source>
        <dbReference type="ARBA" id="ARBA00022617"/>
    </source>
</evidence>
<dbReference type="InterPro" id="IPR009056">
    <property type="entry name" value="Cyt_c-like_dom"/>
</dbReference>
<evidence type="ECO:0000256" key="2">
    <source>
        <dbReference type="ARBA" id="ARBA00007866"/>
    </source>
</evidence>
<comment type="subcellular location">
    <subcellularLocation>
        <location evidence="1">Membrane</location>
    </subcellularLocation>
</comment>
<protein>
    <recommendedName>
        <fullName evidence="17">Cytochrome c oxidase subunit II</fullName>
    </recommendedName>
</protein>
<feature type="domain" description="Cytochrome oxidase subunit II copper A binding" evidence="13">
    <location>
        <begin position="58"/>
        <end position="174"/>
    </location>
</feature>
<keyword evidence="3" id="KW-0813">Transport</keyword>
<organism evidence="15 16">
    <name type="scientific">Xaviernesmea oryzae</name>
    <dbReference type="NCBI Taxonomy" id="464029"/>
    <lineage>
        <taxon>Bacteria</taxon>
        <taxon>Pseudomonadati</taxon>
        <taxon>Pseudomonadota</taxon>
        <taxon>Alphaproteobacteria</taxon>
        <taxon>Hyphomicrobiales</taxon>
        <taxon>Rhizobiaceae</taxon>
        <taxon>Rhizobium/Agrobacterium group</taxon>
        <taxon>Xaviernesmea</taxon>
    </lineage>
</organism>
<evidence type="ECO:0000256" key="11">
    <source>
        <dbReference type="PROSITE-ProRule" id="PRU00433"/>
    </source>
</evidence>
<dbReference type="InterPro" id="IPR001505">
    <property type="entry name" value="Copper_CuA"/>
</dbReference>
<comment type="catalytic activity">
    <reaction evidence="10">
        <text>4 Fe(II)-[cytochrome c] + O2 + 8 H(+)(in) = 4 Fe(III)-[cytochrome c] + 2 H2O + 4 H(+)(out)</text>
        <dbReference type="Rhea" id="RHEA:11436"/>
        <dbReference type="Rhea" id="RHEA-COMP:10350"/>
        <dbReference type="Rhea" id="RHEA-COMP:14399"/>
        <dbReference type="ChEBI" id="CHEBI:15377"/>
        <dbReference type="ChEBI" id="CHEBI:15378"/>
        <dbReference type="ChEBI" id="CHEBI:15379"/>
        <dbReference type="ChEBI" id="CHEBI:29033"/>
        <dbReference type="ChEBI" id="CHEBI:29034"/>
        <dbReference type="EC" id="7.1.1.9"/>
    </reaction>
</comment>
<sequence length="297" mass="31648">MAVLFYAGRGGREAISQKAGQRIILIGGVLFPTVVLAALLSYALWLMPTVRPVTAQANSRLTLDVTSEQFWWRIAYPPEGDLPGFETANEIRLPLGERVGFRLHAADVIHSFWVPALGGKMDMIPGRTNFLSLEATRPGLYRAPCAEFCGTSHAVMGLTVVVMEQSAFDAWRKAQAQLQPVAAASGTAPRPATGNGPVVAADQTDRGQDGLAIFQRHGCAACHALRGTTAQGKIGPDLTRLGERATLAAGALPNTQEALAAFIRNPQKAKPGALMPAFPMIPPEELATLADYLRASP</sequence>
<evidence type="ECO:0000256" key="6">
    <source>
        <dbReference type="ARBA" id="ARBA00022982"/>
    </source>
</evidence>
<keyword evidence="5 11" id="KW-0479">Metal-binding</keyword>
<evidence type="ECO:0000256" key="12">
    <source>
        <dbReference type="SAM" id="Phobius"/>
    </source>
</evidence>
<comment type="similarity">
    <text evidence="2">Belongs to the cytochrome c oxidase subunit 2 family.</text>
</comment>
<dbReference type="PROSITE" id="PS51007">
    <property type="entry name" value="CYTC"/>
    <property type="match status" value="1"/>
</dbReference>
<dbReference type="PANTHER" id="PTHR22888">
    <property type="entry name" value="CYTOCHROME C OXIDASE, SUBUNIT II"/>
    <property type="match status" value="1"/>
</dbReference>
<keyword evidence="16" id="KW-1185">Reference proteome</keyword>
<dbReference type="SUPFAM" id="SSF46626">
    <property type="entry name" value="Cytochrome c"/>
    <property type="match status" value="1"/>
</dbReference>
<evidence type="ECO:0000259" key="14">
    <source>
        <dbReference type="PROSITE" id="PS51007"/>
    </source>
</evidence>
<evidence type="ECO:0000256" key="7">
    <source>
        <dbReference type="ARBA" id="ARBA00023004"/>
    </source>
</evidence>
<dbReference type="EMBL" id="MKIP01000058">
    <property type="protein sequence ID" value="OLP58395.1"/>
    <property type="molecule type" value="Genomic_DNA"/>
</dbReference>
<feature type="transmembrane region" description="Helical" evidence="12">
    <location>
        <begin position="23"/>
        <end position="45"/>
    </location>
</feature>
<keyword evidence="7 11" id="KW-0408">Iron</keyword>
<evidence type="ECO:0000256" key="5">
    <source>
        <dbReference type="ARBA" id="ARBA00022723"/>
    </source>
</evidence>
<dbReference type="GO" id="GO:0004129">
    <property type="term" value="F:cytochrome-c oxidase activity"/>
    <property type="evidence" value="ECO:0007669"/>
    <property type="project" value="UniProtKB-EC"/>
</dbReference>
<dbReference type="GO" id="GO:0016020">
    <property type="term" value="C:membrane"/>
    <property type="evidence" value="ECO:0007669"/>
    <property type="project" value="UniProtKB-SubCell"/>
</dbReference>
<dbReference type="InterPro" id="IPR034236">
    <property type="entry name" value="CuRO_CcO_Caa3_II"/>
</dbReference>
<evidence type="ECO:0000256" key="1">
    <source>
        <dbReference type="ARBA" id="ARBA00004370"/>
    </source>
</evidence>